<evidence type="ECO:0000313" key="2">
    <source>
        <dbReference type="Proteomes" id="UP001558613"/>
    </source>
</evidence>
<comment type="caution">
    <text evidence="1">The sequence shown here is derived from an EMBL/GenBank/DDBJ whole genome shotgun (WGS) entry which is preliminary data.</text>
</comment>
<reference evidence="1 2" key="1">
    <citation type="submission" date="2023-09" db="EMBL/GenBank/DDBJ databases">
        <authorList>
            <person name="Wang M."/>
        </authorList>
    </citation>
    <scope>NUCLEOTIDE SEQUENCE [LARGE SCALE GENOMIC DNA]</scope>
    <source>
        <strain evidence="1">GT-2023</strain>
        <tissue evidence="1">Liver</tissue>
    </source>
</reference>
<dbReference type="EMBL" id="JAYMGO010000003">
    <property type="protein sequence ID" value="KAL1279286.1"/>
    <property type="molecule type" value="Genomic_DNA"/>
</dbReference>
<gene>
    <name evidence="1" type="ORF">QQF64_025959</name>
</gene>
<evidence type="ECO:0000313" key="1">
    <source>
        <dbReference type="EMBL" id="KAL1279286.1"/>
    </source>
</evidence>
<dbReference type="Proteomes" id="UP001558613">
    <property type="component" value="Unassembled WGS sequence"/>
</dbReference>
<proteinExistence type="predicted"/>
<organism evidence="1 2">
    <name type="scientific">Cirrhinus molitorella</name>
    <name type="common">mud carp</name>
    <dbReference type="NCBI Taxonomy" id="172907"/>
    <lineage>
        <taxon>Eukaryota</taxon>
        <taxon>Metazoa</taxon>
        <taxon>Chordata</taxon>
        <taxon>Craniata</taxon>
        <taxon>Vertebrata</taxon>
        <taxon>Euteleostomi</taxon>
        <taxon>Actinopterygii</taxon>
        <taxon>Neopterygii</taxon>
        <taxon>Teleostei</taxon>
        <taxon>Ostariophysi</taxon>
        <taxon>Cypriniformes</taxon>
        <taxon>Cyprinidae</taxon>
        <taxon>Labeoninae</taxon>
        <taxon>Labeonini</taxon>
        <taxon>Cirrhinus</taxon>
    </lineage>
</organism>
<keyword evidence="2" id="KW-1185">Reference proteome</keyword>
<protein>
    <submittedName>
        <fullName evidence="1">Uncharacterized protein</fullName>
    </submittedName>
</protein>
<accession>A0ABR3NR78</accession>
<name>A0ABR3NR78_9TELE</name>
<sequence length="153" mass="16982">MYNITVACGEIQTDGGFEFKLPSDLLNQTLNPDCDQSWYLQDGHLIADPSDPQKLIDPAAAVKSDRLFTSHCVNLKHEIICDSTNRFHFSYVTAFKVRNEAAGTPNSDVNEANLQNTGLLSTNHTLELVSCLYNTTESTLAASAARSRCRRVW</sequence>